<dbReference type="InterPro" id="IPR009279">
    <property type="entry name" value="Portal_Mu"/>
</dbReference>
<accession>A0A160DDZ0</accession>
<dbReference type="EMBL" id="KU998242">
    <property type="protein sequence ID" value="ANA85981.1"/>
    <property type="molecule type" value="Genomic_DNA"/>
</dbReference>
<reference evidence="2 3" key="1">
    <citation type="submission" date="2016-03" db="EMBL/GenBank/DDBJ databases">
        <authorList>
            <person name="Rimple P."/>
            <person name="Montgomery M.T."/>
            <person name="Guerrero C.A."/>
            <person name="Mavrich T.N."/>
            <person name="Pope W.H."/>
            <person name="Garlena R.A."/>
            <person name="Russell D.A."/>
            <person name="Jacobs-Sera D."/>
            <person name="Hendrix R.W."/>
            <person name="Hatfull G.F."/>
        </authorList>
    </citation>
    <scope>NUCLEOTIDE SEQUENCE [LARGE SCALE GENOMIC DNA]</scope>
</reference>
<keyword evidence="3" id="KW-1185">Reference proteome</keyword>
<feature type="region of interest" description="Disordered" evidence="1">
    <location>
        <begin position="445"/>
        <end position="485"/>
    </location>
</feature>
<protein>
    <submittedName>
        <fullName evidence="2">Portal protein</fullName>
    </submittedName>
</protein>
<dbReference type="KEGG" id="vg:28803042"/>
<dbReference type="GeneID" id="28803042"/>
<dbReference type="RefSeq" id="YP_009276722.1">
    <property type="nucleotide sequence ID" value="NC_030944.1"/>
</dbReference>
<name>A0A160DDZ0_9CAUD</name>
<dbReference type="Proteomes" id="UP000203422">
    <property type="component" value="Segment"/>
</dbReference>
<dbReference type="OrthoDB" id="2733at10239"/>
<gene>
    <name evidence="2" type="primary">11</name>
    <name evidence="2" type="ORF">PBI_DEMOSTHENES_11</name>
</gene>
<evidence type="ECO:0000313" key="3">
    <source>
        <dbReference type="Proteomes" id="UP000203422"/>
    </source>
</evidence>
<evidence type="ECO:0000256" key="1">
    <source>
        <dbReference type="SAM" id="MobiDB-lite"/>
    </source>
</evidence>
<proteinExistence type="predicted"/>
<evidence type="ECO:0000313" key="2">
    <source>
        <dbReference type="EMBL" id="ANA85981.1"/>
    </source>
</evidence>
<sequence length="579" mass="65785">MPQLFGPNGQSMQQYLESKEFAGRPRNPKPIVGDAFSDWAGMSKDFLHLPGGGAIQFDTSRLTMADFRRMSEHYQIASSIYVLTFMLHQLDWKLEGDDKKVNDWCSYNLELVWTRLVRSFSSAFTFGFSANAVEWENDSNEGKLRMNKIKDLVPDECEVNWKYVKSSLKSESGLTPAPDVPIFDGIKKRGSIYKVPVENSLWYPLLMRHGNYYGTRLLRTAFQPWFFSSLIHLYQNKYFERFGEPVPIGRAPYTDKVKVGNKTVHGYELMSNILGNIRARSAVVLPNSRSKEGMNDQPEFDYQVEYLESQMRGADFERYLTRLDEEMSLALFTPLLLLRTADAGGFNQGIAHTQVYQWMLNAVSGDWAEYIDKYVLRPMAIYNFGPKAKLPRIKFRKLGTAQQETLRAIVQSLISKDKVMPDITELGQHIGLSLEEVEQVMEKNPDDAGIHPEQDDDPDAEGDRRSGRPERLKDEDLKPGATTKQITQRIHEQINRVYKLDLFNEWTPAPGFNKQLAAELQANGHPDARRAATAFTGAAITAMTDAARLGTKAFPTADAMKDYATKILESETEKLYASA</sequence>
<organism evidence="2 3">
    <name type="scientific">Gordonia phage Demosthenes</name>
    <dbReference type="NCBI Taxonomy" id="1838067"/>
    <lineage>
        <taxon>Viruses</taxon>
        <taxon>Duplodnaviria</taxon>
        <taxon>Heunggongvirae</taxon>
        <taxon>Uroviricota</taxon>
        <taxon>Caudoviricetes</taxon>
        <taxon>Demosthenesvirus</taxon>
        <taxon>Demosthenesvirus demosthenes</taxon>
    </lineage>
</organism>
<feature type="compositionally biased region" description="Basic and acidic residues" evidence="1">
    <location>
        <begin position="461"/>
        <end position="478"/>
    </location>
</feature>
<dbReference type="Pfam" id="PF06074">
    <property type="entry name" value="Portal_Mu"/>
    <property type="match status" value="1"/>
</dbReference>